<sequence length="146" mass="16128">MTDAYHNEDTRLNTDAKPLVLFLCDGKYGASLMAAAMMKSKANSFFDVHCYHTTQTMSTDKAAQALIQFQISTYDLAPAPLDALTLDYVDYLVALNPASVQSGLPLPSYGKFIPWDVTENSDAGLAAVLRAINQNVNYFLSLYLFR</sequence>
<dbReference type="SUPFAM" id="SSF52788">
    <property type="entry name" value="Phosphotyrosine protein phosphatases I"/>
    <property type="match status" value="1"/>
</dbReference>
<evidence type="ECO:0000313" key="1">
    <source>
        <dbReference type="EMBL" id="OOF32989.1"/>
    </source>
</evidence>
<dbReference type="Proteomes" id="UP000189431">
    <property type="component" value="Unassembled WGS sequence"/>
</dbReference>
<name>A0ABX3KNA2_SALCS</name>
<accession>A0ABX3KNA2</accession>
<dbReference type="Gene3D" id="3.40.50.2300">
    <property type="match status" value="1"/>
</dbReference>
<keyword evidence="2" id="KW-1185">Reference proteome</keyword>
<dbReference type="EMBL" id="MUFR01000045">
    <property type="protein sequence ID" value="OOF32989.1"/>
    <property type="molecule type" value="Genomic_DNA"/>
</dbReference>
<proteinExistence type="predicted"/>
<evidence type="ECO:0000313" key="2">
    <source>
        <dbReference type="Proteomes" id="UP000189431"/>
    </source>
</evidence>
<reference evidence="2" key="1">
    <citation type="submission" date="2017-01" db="EMBL/GenBank/DDBJ databases">
        <title>Draft genome of the species Salinivibrio costicola subsp. alcaliphilus.</title>
        <authorList>
            <person name="Lopez-Hermoso C."/>
            <person name="De La Haba R."/>
            <person name="Sanchez-Porro C."/>
            <person name="Ventosa A."/>
        </authorList>
    </citation>
    <scope>NUCLEOTIDE SEQUENCE [LARGE SCALE GENOMIC DNA]</scope>
    <source>
        <strain evidence="2">CBH448</strain>
    </source>
</reference>
<evidence type="ECO:0008006" key="3">
    <source>
        <dbReference type="Google" id="ProtNLM"/>
    </source>
</evidence>
<dbReference type="RefSeq" id="WP_077670019.1">
    <property type="nucleotide sequence ID" value="NZ_MUFR01000045.1"/>
</dbReference>
<organism evidence="1 2">
    <name type="scientific">Salinivibrio costicola subsp. alcaliphilus</name>
    <dbReference type="NCBI Taxonomy" id="272773"/>
    <lineage>
        <taxon>Bacteria</taxon>
        <taxon>Pseudomonadati</taxon>
        <taxon>Pseudomonadota</taxon>
        <taxon>Gammaproteobacteria</taxon>
        <taxon>Vibrionales</taxon>
        <taxon>Vibrionaceae</taxon>
        <taxon>Salinivibrio</taxon>
    </lineage>
</organism>
<dbReference type="InterPro" id="IPR036196">
    <property type="entry name" value="Ptyr_pPase_sf"/>
</dbReference>
<protein>
    <recommendedName>
        <fullName evidence="3">Protein-tyrosine-phosphatase</fullName>
    </recommendedName>
</protein>
<comment type="caution">
    <text evidence="1">The sequence shown here is derived from an EMBL/GenBank/DDBJ whole genome shotgun (WGS) entry which is preliminary data.</text>
</comment>
<gene>
    <name evidence="1" type="ORF">BZJ21_13260</name>
</gene>